<feature type="transmembrane region" description="Helical" evidence="9">
    <location>
        <begin position="354"/>
        <end position="371"/>
    </location>
</feature>
<comment type="subcellular location">
    <subcellularLocation>
        <location evidence="1 9">Endoplasmic reticulum membrane</location>
        <topology evidence="1 9">Multi-pass membrane protein</topology>
    </subcellularLocation>
</comment>
<dbReference type="OMA" id="HHMVFNN"/>
<keyword evidence="2 9" id="KW-0328">Glycosyltransferase</keyword>
<protein>
    <recommendedName>
        <fullName evidence="9">Mannosyltransferase</fullName>
        <ecNumber evidence="9">2.4.1.-</ecNumber>
    </recommendedName>
</protein>
<evidence type="ECO:0000256" key="7">
    <source>
        <dbReference type="ARBA" id="ARBA00023136"/>
    </source>
</evidence>
<dbReference type="PANTHER" id="PTHR22760:SF4">
    <property type="entry name" value="GPI MANNOSYLTRANSFERASE 3"/>
    <property type="match status" value="1"/>
</dbReference>
<proteinExistence type="inferred from homology"/>
<dbReference type="GO" id="GO:0006506">
    <property type="term" value="P:GPI anchor biosynthetic process"/>
    <property type="evidence" value="ECO:0007669"/>
    <property type="project" value="TreeGrafter"/>
</dbReference>
<evidence type="ECO:0000256" key="5">
    <source>
        <dbReference type="ARBA" id="ARBA00022824"/>
    </source>
</evidence>
<evidence type="ECO:0000256" key="6">
    <source>
        <dbReference type="ARBA" id="ARBA00022989"/>
    </source>
</evidence>
<feature type="transmembrane region" description="Helical" evidence="9">
    <location>
        <begin position="184"/>
        <end position="208"/>
    </location>
</feature>
<dbReference type="AlphaFoldDB" id="A0A8C4QD60"/>
<organism evidence="10 11">
    <name type="scientific">Eptatretus burgeri</name>
    <name type="common">Inshore hagfish</name>
    <dbReference type="NCBI Taxonomy" id="7764"/>
    <lineage>
        <taxon>Eukaryota</taxon>
        <taxon>Metazoa</taxon>
        <taxon>Chordata</taxon>
        <taxon>Craniata</taxon>
        <taxon>Vertebrata</taxon>
        <taxon>Cyclostomata</taxon>
        <taxon>Myxini</taxon>
        <taxon>Myxiniformes</taxon>
        <taxon>Myxinidae</taxon>
        <taxon>Eptatretinae</taxon>
        <taxon>Eptatretus</taxon>
    </lineage>
</organism>
<reference evidence="10" key="1">
    <citation type="submission" date="2025-05" db="UniProtKB">
        <authorList>
            <consortium name="Ensembl"/>
        </authorList>
    </citation>
    <scope>IDENTIFICATION</scope>
</reference>
<dbReference type="Ensembl" id="ENSEBUT00000014259.1">
    <property type="protein sequence ID" value="ENSEBUP00000013683.1"/>
    <property type="gene ID" value="ENSEBUG00000008633.1"/>
</dbReference>
<accession>A0A8C4QD60</accession>
<keyword evidence="5 9" id="KW-0256">Endoplasmic reticulum</keyword>
<dbReference type="GeneTree" id="ENSGT00950000183090"/>
<dbReference type="GO" id="GO:0000026">
    <property type="term" value="F:alpha-1,2-mannosyltransferase activity"/>
    <property type="evidence" value="ECO:0007669"/>
    <property type="project" value="TreeGrafter"/>
</dbReference>
<evidence type="ECO:0000256" key="9">
    <source>
        <dbReference type="RuleBase" id="RU363075"/>
    </source>
</evidence>
<dbReference type="PANTHER" id="PTHR22760">
    <property type="entry name" value="GLYCOSYLTRANSFERASE"/>
    <property type="match status" value="1"/>
</dbReference>
<evidence type="ECO:0000256" key="2">
    <source>
        <dbReference type="ARBA" id="ARBA00022676"/>
    </source>
</evidence>
<evidence type="ECO:0000313" key="11">
    <source>
        <dbReference type="Proteomes" id="UP000694388"/>
    </source>
</evidence>
<evidence type="ECO:0000313" key="10">
    <source>
        <dbReference type="Ensembl" id="ENSEBUP00000013683.1"/>
    </source>
</evidence>
<evidence type="ECO:0000256" key="3">
    <source>
        <dbReference type="ARBA" id="ARBA00022679"/>
    </source>
</evidence>
<keyword evidence="3" id="KW-0808">Transferase</keyword>
<feature type="transmembrane region" description="Helical" evidence="9">
    <location>
        <begin position="220"/>
        <end position="241"/>
    </location>
</feature>
<evidence type="ECO:0000256" key="1">
    <source>
        <dbReference type="ARBA" id="ARBA00004477"/>
    </source>
</evidence>
<feature type="transmembrane region" description="Helical" evidence="9">
    <location>
        <begin position="281"/>
        <end position="300"/>
    </location>
</feature>
<comment type="function">
    <text evidence="8">Alpha-1,2-mannosyltransferase that catalyzes the transfer of the third mannose, via an alpha-1,2 bond, from a dolichol-phosphate-mannose (Dol-P-Man) to an alpha-D-Man-(1-&gt;6)-2-PEtn-alpha-D-Man-(1-&gt;4)-alpha-D-GlcN-(1-&gt;6)-(1-radyl,2-acyl-sn-glycero-3-phospho)-2-acyl-inositol intermediate to generate an alpha-D-Man-(1-&gt;2)-alpha-D-Man-(1-&gt;6)-2-PEtn-alpha-D-Man-(1-&gt;4)-alpha-D-GlcN-(1-&gt;6)-(1-radyl,2-acyl-sn-glycero-3-phospho)-2-acyl-inositol (also termed H6) and participates in the nineth step of the glycosylphosphatidylinositol-anchor biosynthesis. May also add the third mannose to an alpha-D-Man-(1-&gt;6)-alpha-D-Man-(1-&gt;4)-alpha-D-GlcN-(1-&gt;6)-(1-radyl,2-acyl-sn-glycero-3-phospho)-2-acyl-inositol (also termed H3) intermediate generating an alpha-D-Man-(1-&gt;2)-alpha-D-Man-(1-&gt;6)-alpha-D-Man-(1-&gt;4)-alpha-D-GlcN-(1-&gt;6)-(1-radyl,2-acyl-sn-glycero-3-phospho)-2-acyl-inositol (also termed H4).</text>
</comment>
<sequence>MARRRNAPDESECLRHNGEDGTVKRSPTYLLPAGLLLFRLCNCFLVQSSFVPDEYWQSLEVAHHLAFGSGYLSWEWRVGIRGSLYPIAIAALYHTLAILHLDSALMLIWAPRVFQAALAAAADWSVYQTARNLFGPRDASWVLAAQLSSWFTWYCATRTLANSVEWALLCIALPLYPWKGSLRHGWYCFPVVLSILIRPTAILPWIPLICRHLWLLGRRWMDGLGLFLLYGLPGFLASLLVDRMFYGQWVVVQLSFLGFNVGQDLGSFYGTHPSHWYLSQGMPAVLGPFLPAFLFGLCLLPASPKRLLCTPVCITILAYSCVSHKEFRFLFPILPFCMIACGGALRFFPRSLSILLLIGNAALAVYTGLIHQRGVLDVMSTIRGLCPLGTSPSASSVLFLTPCHATPFYSHIHCSLHMRFLECPPPLLHMKDHRDEAAEFYVDPKSWLEREFQRSSPPTHLVLFNTLEEIIGDFLTQRRYSLLRCHFHTHFPEARTGSHICVYQQQFKT</sequence>
<keyword evidence="7 9" id="KW-0472">Membrane</keyword>
<keyword evidence="4 9" id="KW-0812">Transmembrane</keyword>
<name>A0A8C4QD60_EPTBU</name>
<dbReference type="Proteomes" id="UP000694388">
    <property type="component" value="Unplaced"/>
</dbReference>
<dbReference type="InterPro" id="IPR005599">
    <property type="entry name" value="GPI_mannosylTrfase"/>
</dbReference>
<dbReference type="Ensembl" id="ENSEBUT00000014285.1">
    <property type="protein sequence ID" value="ENSEBUP00000013709.1"/>
    <property type="gene ID" value="ENSEBUG00000008633.1"/>
</dbReference>
<dbReference type="Pfam" id="PF03901">
    <property type="entry name" value="Glyco_transf_22"/>
    <property type="match status" value="1"/>
</dbReference>
<feature type="transmembrane region" description="Helical" evidence="9">
    <location>
        <begin position="329"/>
        <end position="348"/>
    </location>
</feature>
<dbReference type="GO" id="GO:0005789">
    <property type="term" value="C:endoplasmic reticulum membrane"/>
    <property type="evidence" value="ECO:0007669"/>
    <property type="project" value="UniProtKB-SubCell"/>
</dbReference>
<keyword evidence="11" id="KW-1185">Reference proteome</keyword>
<evidence type="ECO:0000256" key="8">
    <source>
        <dbReference type="ARBA" id="ARBA00093333"/>
    </source>
</evidence>
<keyword evidence="6 9" id="KW-1133">Transmembrane helix</keyword>
<dbReference type="EC" id="2.4.1.-" evidence="9"/>
<evidence type="ECO:0000256" key="4">
    <source>
        <dbReference type="ARBA" id="ARBA00022692"/>
    </source>
</evidence>
<comment type="similarity">
    <text evidence="9">Belongs to the glycosyltransferase 22 family.</text>
</comment>